<evidence type="ECO:0000313" key="8">
    <source>
        <dbReference type="EMBL" id="KFC79564.1"/>
    </source>
</evidence>
<dbReference type="GO" id="GO:0012505">
    <property type="term" value="C:endomembrane system"/>
    <property type="evidence" value="ECO:0007669"/>
    <property type="project" value="UniProtKB-SubCell"/>
</dbReference>
<evidence type="ECO:0000256" key="2">
    <source>
        <dbReference type="ARBA" id="ARBA00005697"/>
    </source>
</evidence>
<proteinExistence type="inferred from homology"/>
<feature type="transmembrane region" description="Helical" evidence="7">
    <location>
        <begin position="141"/>
        <end position="163"/>
    </location>
</feature>
<feature type="transmembrane region" description="Helical" evidence="7">
    <location>
        <begin position="64"/>
        <end position="87"/>
    </location>
</feature>
<dbReference type="GO" id="GO:0005345">
    <property type="term" value="F:purine nucleobase transmembrane transporter activity"/>
    <property type="evidence" value="ECO:0007669"/>
    <property type="project" value="TreeGrafter"/>
</dbReference>
<dbReference type="GO" id="GO:0005886">
    <property type="term" value="C:plasma membrane"/>
    <property type="evidence" value="ECO:0007669"/>
    <property type="project" value="TreeGrafter"/>
</dbReference>
<reference evidence="8 9" key="1">
    <citation type="submission" date="2014-05" db="EMBL/GenBank/DDBJ databases">
        <title>ATOL: Assembling a taxonomically balanced genome-scale reconstruction of the evolutionary history of the Enterobacteriaceae.</title>
        <authorList>
            <person name="Plunkett G.III."/>
            <person name="Neeno-Eckwall E.C."/>
            <person name="Glasner J.D."/>
            <person name="Perna N.T."/>
        </authorList>
    </citation>
    <scope>NUCLEOTIDE SEQUENCE [LARGE SCALE GENOMIC DNA]</scope>
    <source>
        <strain evidence="8 9">ATCC 33852</strain>
    </source>
</reference>
<keyword evidence="6 7" id="KW-0472">Membrane</keyword>
<evidence type="ECO:0000256" key="3">
    <source>
        <dbReference type="ARBA" id="ARBA00022448"/>
    </source>
</evidence>
<keyword evidence="5 7" id="KW-1133">Transmembrane helix</keyword>
<feature type="transmembrane region" description="Helical" evidence="7">
    <location>
        <begin position="175"/>
        <end position="192"/>
    </location>
</feature>
<feature type="transmembrane region" description="Helical" evidence="7">
    <location>
        <begin position="278"/>
        <end position="296"/>
    </location>
</feature>
<accession>A0A085G769</accession>
<name>A0A085G769_EWIA3</name>
<feature type="transmembrane region" description="Helical" evidence="7">
    <location>
        <begin position="362"/>
        <end position="383"/>
    </location>
</feature>
<evidence type="ECO:0000256" key="1">
    <source>
        <dbReference type="ARBA" id="ARBA00004127"/>
    </source>
</evidence>
<keyword evidence="3" id="KW-0813">Transport</keyword>
<feature type="transmembrane region" description="Helical" evidence="7">
    <location>
        <begin position="328"/>
        <end position="350"/>
    </location>
</feature>
<dbReference type="eggNOG" id="COG2252">
    <property type="taxonomic scope" value="Bacteria"/>
</dbReference>
<comment type="caution">
    <text evidence="8">The sequence shown here is derived from an EMBL/GenBank/DDBJ whole genome shotgun (WGS) entry which is preliminary data.</text>
</comment>
<evidence type="ECO:0000256" key="5">
    <source>
        <dbReference type="ARBA" id="ARBA00022989"/>
    </source>
</evidence>
<keyword evidence="9" id="KW-1185">Reference proteome</keyword>
<organism evidence="8 9">
    <name type="scientific">Ewingella americana (strain ATCC 33852 / DSM 4580 / CCUG 14506 / JCM 5911 / LMG 7869 / NCTC 12157 / CDC 1468-78)</name>
    <dbReference type="NCBI Taxonomy" id="910964"/>
    <lineage>
        <taxon>Bacteria</taxon>
        <taxon>Pseudomonadati</taxon>
        <taxon>Pseudomonadota</taxon>
        <taxon>Gammaproteobacteria</taxon>
        <taxon>Enterobacterales</taxon>
        <taxon>Yersiniaceae</taxon>
        <taxon>Ewingella</taxon>
    </lineage>
</organism>
<evidence type="ECO:0000256" key="7">
    <source>
        <dbReference type="SAM" id="Phobius"/>
    </source>
</evidence>
<dbReference type="InterPro" id="IPR006043">
    <property type="entry name" value="NCS2"/>
</dbReference>
<feature type="transmembrane region" description="Helical" evidence="7">
    <location>
        <begin position="93"/>
        <end position="113"/>
    </location>
</feature>
<feature type="transmembrane region" description="Helical" evidence="7">
    <location>
        <begin position="390"/>
        <end position="406"/>
    </location>
</feature>
<evidence type="ECO:0000313" key="9">
    <source>
        <dbReference type="Proteomes" id="UP000028640"/>
    </source>
</evidence>
<dbReference type="Pfam" id="PF00860">
    <property type="entry name" value="Xan_ur_permease"/>
    <property type="match status" value="1"/>
</dbReference>
<dbReference type="Proteomes" id="UP000028640">
    <property type="component" value="Unassembled WGS sequence"/>
</dbReference>
<sequence>MGRPDLAVLQQSDSNHNIIKNIKFQGIFNMSDSSVKHATAPAEESWLQRRFKLHQRGTRVKTECLAGITGFLAAAYLLIVIPSLLAAGGIDKGAATTGVIIVFVLGSLLMAFYANLPFMVGPGIGGSVLVGITLAGDGISWPIALGIACWSGILFFVMTVLGLREVVTRSVPQSIKLGLTASIGIFVALLGFRNAGLVAASAKTNALGLGDFTAPGAIIALLGLLVAVALQARKVPGALLWAILFATLIGIPFGVTHLPQQWFSLPHSVGPLLGKVDLLGAINIAFLPFLFIFFASEFFSTMGTTLAVGGEAGLLDEQGNMPNINRPFVVDSIAAALGPIVGIPAATALIESSAAAEAGGKTGLTALAAALMFLLMLLFTPIALMIPKEATAPALILIGLNMFSGLRKVDLGNFTDGLPVLMMVMITLISNSFGTGIAGGLLFYVIIKVVAGKAREVPIGLYILAVPLAYYFATLVHH</sequence>
<feature type="transmembrane region" description="Helical" evidence="7">
    <location>
        <begin position="239"/>
        <end position="258"/>
    </location>
</feature>
<dbReference type="EMBL" id="JMPJ01000064">
    <property type="protein sequence ID" value="KFC79564.1"/>
    <property type="molecule type" value="Genomic_DNA"/>
</dbReference>
<comment type="similarity">
    <text evidence="2">Belongs to the nucleobase:cation symporter-2 (NCS2) (TC 2.A.40) family. Azg-like subfamily.</text>
</comment>
<dbReference type="PANTHER" id="PTHR43337">
    <property type="entry name" value="XANTHINE/URACIL PERMEASE C887.17-RELATED"/>
    <property type="match status" value="1"/>
</dbReference>
<dbReference type="STRING" id="910964.GEAM_2716"/>
<feature type="transmembrane region" description="Helical" evidence="7">
    <location>
        <begin position="459"/>
        <end position="477"/>
    </location>
</feature>
<dbReference type="AlphaFoldDB" id="A0A085G769"/>
<keyword evidence="4 7" id="KW-0812">Transmembrane</keyword>
<comment type="subcellular location">
    <subcellularLocation>
        <location evidence="1">Endomembrane system</location>
        <topology evidence="1">Multi-pass membrane protein</topology>
    </subcellularLocation>
</comment>
<evidence type="ECO:0000256" key="6">
    <source>
        <dbReference type="ARBA" id="ARBA00023136"/>
    </source>
</evidence>
<feature type="transmembrane region" description="Helical" evidence="7">
    <location>
        <begin position="212"/>
        <end position="232"/>
    </location>
</feature>
<gene>
    <name evidence="8" type="ORF">GEAM_2716</name>
</gene>
<dbReference type="PANTHER" id="PTHR43337:SF1">
    <property type="entry name" value="XANTHINE_URACIL PERMEASE C887.17-RELATED"/>
    <property type="match status" value="1"/>
</dbReference>
<dbReference type="InterPro" id="IPR045018">
    <property type="entry name" value="Azg-like"/>
</dbReference>
<protein>
    <submittedName>
        <fullName evidence="8">Xanthine/uracil/thiamine/ascorbate permease family protein</fullName>
    </submittedName>
</protein>
<evidence type="ECO:0000256" key="4">
    <source>
        <dbReference type="ARBA" id="ARBA00022692"/>
    </source>
</evidence>
<feature type="transmembrane region" description="Helical" evidence="7">
    <location>
        <begin position="418"/>
        <end position="447"/>
    </location>
</feature>